<reference evidence="11 12" key="1">
    <citation type="submission" date="2019-06" db="EMBL/GenBank/DDBJ databases">
        <title>Wine fermentation using esterase from Monascus purpureus.</title>
        <authorList>
            <person name="Geng C."/>
            <person name="Zhang Y."/>
        </authorList>
    </citation>
    <scope>NUCLEOTIDE SEQUENCE [LARGE SCALE GENOMIC DNA]</scope>
    <source>
        <strain evidence="11">HQ1</strain>
    </source>
</reference>
<comment type="catalytic activity">
    <reaction evidence="7">
        <text>xylitol + NAD(+) = D-xylose + NADH + H(+)</text>
        <dbReference type="Rhea" id="RHEA:27441"/>
        <dbReference type="ChEBI" id="CHEBI:15378"/>
        <dbReference type="ChEBI" id="CHEBI:17151"/>
        <dbReference type="ChEBI" id="CHEBI:53455"/>
        <dbReference type="ChEBI" id="CHEBI:57540"/>
        <dbReference type="ChEBI" id="CHEBI:57945"/>
        <dbReference type="EC" id="1.1.1.307"/>
    </reaction>
</comment>
<dbReference type="AlphaFoldDB" id="A0A507QPE4"/>
<comment type="caution">
    <text evidence="11">The sequence shown here is derived from an EMBL/GenBank/DDBJ whole genome shotgun (WGS) entry which is preliminary data.</text>
</comment>
<dbReference type="PANTHER" id="PTHR43827">
    <property type="entry name" value="2,5-DIKETO-D-GLUCONIC ACID REDUCTASE"/>
    <property type="match status" value="1"/>
</dbReference>
<dbReference type="STRING" id="5098.A0A507QPE4"/>
<evidence type="ECO:0000256" key="6">
    <source>
        <dbReference type="ARBA" id="ARBA00047534"/>
    </source>
</evidence>
<feature type="domain" description="NADP-dependent oxidoreductase" evidence="10">
    <location>
        <begin position="55"/>
        <end position="303"/>
    </location>
</feature>
<name>A0A507QPE4_MONPU</name>
<dbReference type="GO" id="GO:0016616">
    <property type="term" value="F:oxidoreductase activity, acting on the CH-OH group of donors, NAD or NADP as acceptor"/>
    <property type="evidence" value="ECO:0007669"/>
    <property type="project" value="UniProtKB-ARBA"/>
</dbReference>
<dbReference type="OrthoDB" id="416253at2759"/>
<evidence type="ECO:0000259" key="10">
    <source>
        <dbReference type="Pfam" id="PF00248"/>
    </source>
</evidence>
<dbReference type="InterPro" id="IPR036812">
    <property type="entry name" value="NAD(P)_OxRdtase_dom_sf"/>
</dbReference>
<keyword evidence="3" id="KW-0521">NADP</keyword>
<dbReference type="PROSITE" id="PS00798">
    <property type="entry name" value="ALDOKETO_REDUCTASE_1"/>
    <property type="match status" value="1"/>
</dbReference>
<evidence type="ECO:0000313" key="11">
    <source>
        <dbReference type="EMBL" id="TQB69065.1"/>
    </source>
</evidence>
<dbReference type="SUPFAM" id="SSF51430">
    <property type="entry name" value="NAD(P)-linked oxidoreductase"/>
    <property type="match status" value="1"/>
</dbReference>
<protein>
    <recommendedName>
        <fullName evidence="2">D-xylose reductase [NAD(P)H]</fullName>
        <ecNumber evidence="2">1.1.1.307</ecNumber>
    </recommendedName>
</protein>
<dbReference type="InterPro" id="IPR018170">
    <property type="entry name" value="Aldo/ket_reductase_CS"/>
</dbReference>
<dbReference type="PANTHER" id="PTHR43827:SF3">
    <property type="entry name" value="NADP-DEPENDENT OXIDOREDUCTASE DOMAIN-CONTAINING PROTEIN"/>
    <property type="match status" value="1"/>
</dbReference>
<evidence type="ECO:0000256" key="1">
    <source>
        <dbReference type="ARBA" id="ARBA00007905"/>
    </source>
</evidence>
<evidence type="ECO:0000256" key="8">
    <source>
        <dbReference type="PIRSR" id="PIRSR000097-1"/>
    </source>
</evidence>
<dbReference type="PIRSF" id="PIRSF000097">
    <property type="entry name" value="AKR"/>
    <property type="match status" value="1"/>
</dbReference>
<dbReference type="Proteomes" id="UP000319663">
    <property type="component" value="Unassembled WGS sequence"/>
</dbReference>
<accession>A0A507QPE4</accession>
<dbReference type="EC" id="1.1.1.307" evidence="2"/>
<keyword evidence="12" id="KW-1185">Reference proteome</keyword>
<organism evidence="11 12">
    <name type="scientific">Monascus purpureus</name>
    <name type="common">Red mold</name>
    <name type="synonym">Monascus anka</name>
    <dbReference type="NCBI Taxonomy" id="5098"/>
    <lineage>
        <taxon>Eukaryota</taxon>
        <taxon>Fungi</taxon>
        <taxon>Dikarya</taxon>
        <taxon>Ascomycota</taxon>
        <taxon>Pezizomycotina</taxon>
        <taxon>Eurotiomycetes</taxon>
        <taxon>Eurotiomycetidae</taxon>
        <taxon>Eurotiales</taxon>
        <taxon>Aspergillaceae</taxon>
        <taxon>Monascus</taxon>
    </lineage>
</organism>
<evidence type="ECO:0000256" key="2">
    <source>
        <dbReference type="ARBA" id="ARBA00012845"/>
    </source>
</evidence>
<evidence type="ECO:0000256" key="5">
    <source>
        <dbReference type="ARBA" id="ARBA00025065"/>
    </source>
</evidence>
<evidence type="ECO:0000256" key="3">
    <source>
        <dbReference type="ARBA" id="ARBA00022857"/>
    </source>
</evidence>
<dbReference type="PROSITE" id="PS00062">
    <property type="entry name" value="ALDOKETO_REDUCTASE_2"/>
    <property type="match status" value="1"/>
</dbReference>
<dbReference type="Gene3D" id="3.20.20.100">
    <property type="entry name" value="NADP-dependent oxidoreductase domain"/>
    <property type="match status" value="1"/>
</dbReference>
<comment type="similarity">
    <text evidence="1">Belongs to the aldo/keto reductase family.</text>
</comment>
<proteinExistence type="inferred from homology"/>
<dbReference type="PRINTS" id="PR00069">
    <property type="entry name" value="ALDKETRDTASE"/>
</dbReference>
<dbReference type="InterPro" id="IPR020471">
    <property type="entry name" value="AKR"/>
</dbReference>
<evidence type="ECO:0000256" key="7">
    <source>
        <dbReference type="ARBA" id="ARBA00049485"/>
    </source>
</evidence>
<sequence>MAKDGAEDIGSVGTAASTIAESVEEFLSIPKCMLFTSRIPHIVLNDSSVMPMMAFGTGTYWQKPHPEGPFTRSMVEFFKIVIMQGYRHFDCADFYGTEEEVGVAIQESGIPREDFYITTKVRDGMDDVEAALDRSLKRLGTHYVDLFLIYSPSFARTPQDLQHAWKEMEKLVSTKKTRSIGVSNYQREHIEPVLEVATLKPAVNQIEFHPYARCLDYAYWLEDNNIQVQGFFGLAPLNLSSGGPLDRVLPCIAHIYDVNENAVLIQWMLSYGVTSISTSRDPVRIEQYLKVTEFKLDEGLVSLITVVGNANNICT</sequence>
<keyword evidence="4" id="KW-0560">Oxidoreductase</keyword>
<comment type="function">
    <text evidence="5">Catalyzes the initial reaction in the xylose utilization pathway by reducing D-xylose into xylitol. Xylose is a major component of hemicelluloses such as xylan. Most fungi utilize D-xylose via three enzymatic reactions, xylose reductase (XR), xylitol dehydrogenase (XDH), and xylulokinase, to form xylulose 5-phosphate, which enters pentose phosphate pathway.</text>
</comment>
<evidence type="ECO:0000256" key="9">
    <source>
        <dbReference type="PIRSR" id="PIRSR000097-3"/>
    </source>
</evidence>
<dbReference type="InterPro" id="IPR023210">
    <property type="entry name" value="NADP_OxRdtase_dom"/>
</dbReference>
<dbReference type="EMBL" id="VIFY01000174">
    <property type="protein sequence ID" value="TQB69065.1"/>
    <property type="molecule type" value="Genomic_DNA"/>
</dbReference>
<evidence type="ECO:0000256" key="4">
    <source>
        <dbReference type="ARBA" id="ARBA00023002"/>
    </source>
</evidence>
<feature type="active site" description="Proton donor" evidence="8">
    <location>
        <position position="95"/>
    </location>
</feature>
<comment type="catalytic activity">
    <reaction evidence="6">
        <text>xylitol + NADP(+) = D-xylose + NADPH + H(+)</text>
        <dbReference type="Rhea" id="RHEA:27445"/>
        <dbReference type="ChEBI" id="CHEBI:15378"/>
        <dbReference type="ChEBI" id="CHEBI:17151"/>
        <dbReference type="ChEBI" id="CHEBI:53455"/>
        <dbReference type="ChEBI" id="CHEBI:57783"/>
        <dbReference type="ChEBI" id="CHEBI:58349"/>
        <dbReference type="EC" id="1.1.1.307"/>
    </reaction>
</comment>
<feature type="site" description="Lowers pKa of active site Tyr" evidence="9">
    <location>
        <position position="120"/>
    </location>
</feature>
<evidence type="ECO:0000313" key="12">
    <source>
        <dbReference type="Proteomes" id="UP000319663"/>
    </source>
</evidence>
<gene>
    <name evidence="11" type="ORF">MPDQ_002395</name>
</gene>
<dbReference type="Pfam" id="PF00248">
    <property type="entry name" value="Aldo_ket_red"/>
    <property type="match status" value="1"/>
</dbReference>